<dbReference type="SMART" id="SM00184">
    <property type="entry name" value="RING"/>
    <property type="match status" value="1"/>
</dbReference>
<dbReference type="InterPro" id="IPR013083">
    <property type="entry name" value="Znf_RING/FYVE/PHD"/>
</dbReference>
<dbReference type="GO" id="GO:0000209">
    <property type="term" value="P:protein polyubiquitination"/>
    <property type="evidence" value="ECO:0007669"/>
    <property type="project" value="TreeGrafter"/>
</dbReference>
<keyword evidence="9" id="KW-1185">Reference proteome</keyword>
<dbReference type="InterPro" id="IPR011042">
    <property type="entry name" value="6-blade_b-propeller_TolB-like"/>
</dbReference>
<keyword evidence="3 5" id="KW-0863">Zinc-finger</keyword>
<keyword evidence="1" id="KW-0479">Metal-binding</keyword>
<evidence type="ECO:0000256" key="3">
    <source>
        <dbReference type="ARBA" id="ARBA00022771"/>
    </source>
</evidence>
<protein>
    <recommendedName>
        <fullName evidence="7">RING-type domain-containing protein</fullName>
    </recommendedName>
</protein>
<proteinExistence type="predicted"/>
<dbReference type="SUPFAM" id="SSF101898">
    <property type="entry name" value="NHL repeat"/>
    <property type="match status" value="1"/>
</dbReference>
<keyword evidence="4" id="KW-0862">Zinc</keyword>
<dbReference type="InterPro" id="IPR001258">
    <property type="entry name" value="NHL_repeat"/>
</dbReference>
<dbReference type="PROSITE" id="PS00518">
    <property type="entry name" value="ZF_RING_1"/>
    <property type="match status" value="1"/>
</dbReference>
<dbReference type="Gene3D" id="2.120.10.30">
    <property type="entry name" value="TolB, C-terminal domain"/>
    <property type="match status" value="1"/>
</dbReference>
<dbReference type="Pfam" id="PF00097">
    <property type="entry name" value="zf-C3HC4"/>
    <property type="match status" value="1"/>
</dbReference>
<dbReference type="PROSITE" id="PS50089">
    <property type="entry name" value="ZF_RING_2"/>
    <property type="match status" value="1"/>
</dbReference>
<accession>A0AAD9L1T9</accession>
<evidence type="ECO:0000256" key="5">
    <source>
        <dbReference type="PROSITE-ProRule" id="PRU00175"/>
    </source>
</evidence>
<evidence type="ECO:0000256" key="6">
    <source>
        <dbReference type="PROSITE-ProRule" id="PRU00504"/>
    </source>
</evidence>
<feature type="repeat" description="NHL" evidence="6">
    <location>
        <begin position="318"/>
        <end position="351"/>
    </location>
</feature>
<dbReference type="Pfam" id="PF01436">
    <property type="entry name" value="NHL"/>
    <property type="match status" value="1"/>
</dbReference>
<sequence length="413" mass="45216">MATQTTQDGNLRSQIVNDFLTCQICLGCIKCPKALPCLHSFCENCLRDYVSSRQKESDVHFPCPLCRRDIPLPPQGVAGFPNNHLLMSLSSTIIKDQTKGSASWPGVLQLTRPPSQKKSASHSNHRQLKLCFGQYGSYLQEFTTPIGVAVSRNGPDKYIIISDKRDSRIMIFDQRGTIKAVFPCEGDIYNIAVTTSNKLLIANANASCSLVCKYDLNGRCIAKLGSQFTHDTPNGVAVMSSGHVVVTTTEPALVYVLTESGRLTQQFKGSGLYGGLLKKPCNVAVNHRDEIIVSDCDSNCLKAFSQTGKFLYDVGLKPAQLKSPQGLCIDSNDNIIVADAGNYRVVKFNAMGKLVDVLVKDTNQIDARMAGRDIKPQDVAVTDDTIVVVLKGREFAEVRVYDYTRPSVACTCM</sequence>
<dbReference type="GO" id="GO:0061630">
    <property type="term" value="F:ubiquitin protein ligase activity"/>
    <property type="evidence" value="ECO:0007669"/>
    <property type="project" value="TreeGrafter"/>
</dbReference>
<dbReference type="Gene3D" id="3.30.40.10">
    <property type="entry name" value="Zinc/RING finger domain, C3HC4 (zinc finger)"/>
    <property type="match status" value="1"/>
</dbReference>
<dbReference type="Proteomes" id="UP001209878">
    <property type="component" value="Unassembled WGS sequence"/>
</dbReference>
<dbReference type="PANTHER" id="PTHR24104:SF57">
    <property type="entry name" value="BEE-MILK PROTEIN"/>
    <property type="match status" value="1"/>
</dbReference>
<keyword evidence="2" id="KW-0677">Repeat</keyword>
<dbReference type="InterPro" id="IPR017907">
    <property type="entry name" value="Znf_RING_CS"/>
</dbReference>
<dbReference type="InterPro" id="IPR018957">
    <property type="entry name" value="Znf_C3HC4_RING-type"/>
</dbReference>
<dbReference type="AlphaFoldDB" id="A0AAD9L1T9"/>
<evidence type="ECO:0000313" key="9">
    <source>
        <dbReference type="Proteomes" id="UP001209878"/>
    </source>
</evidence>
<dbReference type="PANTHER" id="PTHR24104">
    <property type="entry name" value="E3 UBIQUITIN-PROTEIN LIGASE NHLRC1-RELATED"/>
    <property type="match status" value="1"/>
</dbReference>
<dbReference type="SUPFAM" id="SSF57850">
    <property type="entry name" value="RING/U-box"/>
    <property type="match status" value="1"/>
</dbReference>
<dbReference type="GO" id="GO:0008270">
    <property type="term" value="F:zinc ion binding"/>
    <property type="evidence" value="ECO:0007669"/>
    <property type="project" value="UniProtKB-KW"/>
</dbReference>
<evidence type="ECO:0000313" key="8">
    <source>
        <dbReference type="EMBL" id="KAK2181491.1"/>
    </source>
</evidence>
<dbReference type="CDD" id="cd05819">
    <property type="entry name" value="NHL"/>
    <property type="match status" value="1"/>
</dbReference>
<organism evidence="8 9">
    <name type="scientific">Ridgeia piscesae</name>
    <name type="common">Tubeworm</name>
    <dbReference type="NCBI Taxonomy" id="27915"/>
    <lineage>
        <taxon>Eukaryota</taxon>
        <taxon>Metazoa</taxon>
        <taxon>Spiralia</taxon>
        <taxon>Lophotrochozoa</taxon>
        <taxon>Annelida</taxon>
        <taxon>Polychaeta</taxon>
        <taxon>Sedentaria</taxon>
        <taxon>Canalipalpata</taxon>
        <taxon>Sabellida</taxon>
        <taxon>Siboglinidae</taxon>
        <taxon>Ridgeia</taxon>
    </lineage>
</organism>
<dbReference type="PROSITE" id="PS51125">
    <property type="entry name" value="NHL"/>
    <property type="match status" value="1"/>
</dbReference>
<dbReference type="InterPro" id="IPR050952">
    <property type="entry name" value="TRIM-NHL_E3_ligases"/>
</dbReference>
<feature type="domain" description="RING-type" evidence="7">
    <location>
        <begin position="22"/>
        <end position="67"/>
    </location>
</feature>
<evidence type="ECO:0000256" key="1">
    <source>
        <dbReference type="ARBA" id="ARBA00022723"/>
    </source>
</evidence>
<gene>
    <name evidence="8" type="ORF">NP493_396g02006</name>
</gene>
<evidence type="ECO:0000259" key="7">
    <source>
        <dbReference type="PROSITE" id="PS50089"/>
    </source>
</evidence>
<dbReference type="InterPro" id="IPR001841">
    <property type="entry name" value="Znf_RING"/>
</dbReference>
<comment type="caution">
    <text evidence="8">The sequence shown here is derived from an EMBL/GenBank/DDBJ whole genome shotgun (WGS) entry which is preliminary data.</text>
</comment>
<reference evidence="8" key="1">
    <citation type="journal article" date="2023" name="Mol. Biol. Evol.">
        <title>Third-Generation Sequencing Reveals the Adaptive Role of the Epigenome in Three Deep-Sea Polychaetes.</title>
        <authorList>
            <person name="Perez M."/>
            <person name="Aroh O."/>
            <person name="Sun Y."/>
            <person name="Lan Y."/>
            <person name="Juniper S.K."/>
            <person name="Young C.R."/>
            <person name="Angers B."/>
            <person name="Qian P.Y."/>
        </authorList>
    </citation>
    <scope>NUCLEOTIDE SEQUENCE</scope>
    <source>
        <strain evidence="8">R07B-5</strain>
    </source>
</reference>
<dbReference type="GO" id="GO:0043161">
    <property type="term" value="P:proteasome-mediated ubiquitin-dependent protein catabolic process"/>
    <property type="evidence" value="ECO:0007669"/>
    <property type="project" value="TreeGrafter"/>
</dbReference>
<evidence type="ECO:0000256" key="4">
    <source>
        <dbReference type="ARBA" id="ARBA00022833"/>
    </source>
</evidence>
<dbReference type="EMBL" id="JAODUO010000395">
    <property type="protein sequence ID" value="KAK2181491.1"/>
    <property type="molecule type" value="Genomic_DNA"/>
</dbReference>
<evidence type="ECO:0000256" key="2">
    <source>
        <dbReference type="ARBA" id="ARBA00022737"/>
    </source>
</evidence>
<name>A0AAD9L1T9_RIDPI</name>